<dbReference type="AlphaFoldDB" id="A0A9Q5GVQ6"/>
<proteinExistence type="predicted"/>
<dbReference type="InterPro" id="IPR051531">
    <property type="entry name" value="N-acetyltransferase"/>
</dbReference>
<dbReference type="RefSeq" id="WP_127036776.1">
    <property type="nucleotide sequence ID" value="NZ_JAABOK010000001.1"/>
</dbReference>
<dbReference type="PANTHER" id="PTHR43792:SF9">
    <property type="entry name" value="RIBOSOMAL-PROTEIN-ALANINE ACETYLTRANSFERASE"/>
    <property type="match status" value="1"/>
</dbReference>
<dbReference type="PROSITE" id="PS51186">
    <property type="entry name" value="GNAT"/>
    <property type="match status" value="1"/>
</dbReference>
<organism evidence="2 3">
    <name type="scientific">Chitinophaga solisilvae</name>
    <dbReference type="NCBI Taxonomy" id="1233460"/>
    <lineage>
        <taxon>Bacteria</taxon>
        <taxon>Pseudomonadati</taxon>
        <taxon>Bacteroidota</taxon>
        <taxon>Chitinophagia</taxon>
        <taxon>Chitinophagales</taxon>
        <taxon>Chitinophagaceae</taxon>
        <taxon>Chitinophaga</taxon>
    </lineage>
</organism>
<dbReference type="InterPro" id="IPR000182">
    <property type="entry name" value="GNAT_dom"/>
</dbReference>
<dbReference type="GO" id="GO:0005737">
    <property type="term" value="C:cytoplasm"/>
    <property type="evidence" value="ECO:0007669"/>
    <property type="project" value="TreeGrafter"/>
</dbReference>
<dbReference type="Proteomes" id="UP000281028">
    <property type="component" value="Unassembled WGS sequence"/>
</dbReference>
<name>A0A9Q5GVQ6_9BACT</name>
<dbReference type="Gene3D" id="3.40.630.30">
    <property type="match status" value="1"/>
</dbReference>
<evidence type="ECO:0000313" key="3">
    <source>
        <dbReference type="Proteomes" id="UP000281028"/>
    </source>
</evidence>
<accession>A0A9Q5GVQ6</accession>
<reference evidence="2" key="1">
    <citation type="submission" date="2020-05" db="EMBL/GenBank/DDBJ databases">
        <title>Chitinophaga laudate sp. nov., isolated from a tropical peat swamp.</title>
        <authorList>
            <person name="Goh C.B.S."/>
            <person name="Lee M.S."/>
            <person name="Parimannan S."/>
            <person name="Pasbakhsh P."/>
            <person name="Yule C.M."/>
            <person name="Rajandas H."/>
            <person name="Loke S."/>
            <person name="Croft L."/>
            <person name="Tan J.B.L."/>
        </authorList>
    </citation>
    <scope>NUCLEOTIDE SEQUENCE</scope>
    <source>
        <strain evidence="2">Mgbs1</strain>
    </source>
</reference>
<dbReference type="PANTHER" id="PTHR43792">
    <property type="entry name" value="GNAT FAMILY, PUTATIVE (AFU_ORTHOLOGUE AFUA_3G00765)-RELATED-RELATED"/>
    <property type="match status" value="1"/>
</dbReference>
<sequence>MQQLINRHSIMELPVLRTGDLVLRPITEKDTAALFSHFANEAVTRFMDIEAFANISEATQIISFFRESLEKEEGMRWAITPADTDELIGTCGFHKWNKPHFKAEIGYDLRPSMWGRGIMTTAIPVMLQYGYEEMKLNRIEAFVDPVNNASSALLKRMGFTYEGLQRDAFFEKGQFVDAELYSLLKREFEKPPVA</sequence>
<dbReference type="GO" id="GO:0008999">
    <property type="term" value="F:protein-N-terminal-alanine acetyltransferase activity"/>
    <property type="evidence" value="ECO:0007669"/>
    <property type="project" value="TreeGrafter"/>
</dbReference>
<feature type="domain" description="N-acetyltransferase" evidence="1">
    <location>
        <begin position="21"/>
        <end position="187"/>
    </location>
</feature>
<dbReference type="Pfam" id="PF13302">
    <property type="entry name" value="Acetyltransf_3"/>
    <property type="match status" value="1"/>
</dbReference>
<dbReference type="InterPro" id="IPR016181">
    <property type="entry name" value="Acyl_CoA_acyltransferase"/>
</dbReference>
<keyword evidence="3" id="KW-1185">Reference proteome</keyword>
<gene>
    <name evidence="2" type="ORF">ECE50_009445</name>
</gene>
<dbReference type="EMBL" id="RIAR02000001">
    <property type="protein sequence ID" value="NSL87053.1"/>
    <property type="molecule type" value="Genomic_DNA"/>
</dbReference>
<evidence type="ECO:0000313" key="2">
    <source>
        <dbReference type="EMBL" id="NSL87053.1"/>
    </source>
</evidence>
<dbReference type="OrthoDB" id="9811523at2"/>
<evidence type="ECO:0000259" key="1">
    <source>
        <dbReference type="PROSITE" id="PS51186"/>
    </source>
</evidence>
<comment type="caution">
    <text evidence="2">The sequence shown here is derived from an EMBL/GenBank/DDBJ whole genome shotgun (WGS) entry which is preliminary data.</text>
</comment>
<dbReference type="SUPFAM" id="SSF55729">
    <property type="entry name" value="Acyl-CoA N-acyltransferases (Nat)"/>
    <property type="match status" value="1"/>
</dbReference>
<protein>
    <submittedName>
        <fullName evidence="2">GNAT family N-acetyltransferase</fullName>
    </submittedName>
</protein>